<accession>A0ABD3L1K9</accession>
<dbReference type="EMBL" id="JBJKBG010000003">
    <property type="protein sequence ID" value="KAL3745539.1"/>
    <property type="molecule type" value="Genomic_DNA"/>
</dbReference>
<dbReference type="PANTHER" id="PTHR36766">
    <property type="entry name" value="PLANT BROAD-SPECTRUM MILDEW RESISTANCE PROTEIN RPW8"/>
    <property type="match status" value="1"/>
</dbReference>
<sequence length="229" mass="25832">MSQLPPSLISLYLSSIAGVSDLSNLRNLKLKHTNPWWIGKLLRPEYLRLELPSITSIPSDLDHLCCLKELLFIRCKNLLHIGLLPSRLRKLTISHCSVLQSIDLSNLQKLLDLSLSFGIPNIQGLEGLRSLYNLNGLERLENPQLLSIELWPLLHTLPNLSNLKYLKDLFLWSCQKLIEIQGLDRLESLQSITIGGCSSLQGLPDLSNLKKVEYCDIECCSRGNPRGEV</sequence>
<protein>
    <submittedName>
        <fullName evidence="2">Uncharacterized protein</fullName>
    </submittedName>
</protein>
<comment type="caution">
    <text evidence="2">The sequence shown here is derived from an EMBL/GenBank/DDBJ whole genome shotgun (WGS) entry which is preliminary data.</text>
</comment>
<evidence type="ECO:0000313" key="3">
    <source>
        <dbReference type="Proteomes" id="UP001634007"/>
    </source>
</evidence>
<organism evidence="2 3">
    <name type="scientific">Eucalyptus globulus</name>
    <name type="common">Tasmanian blue gum</name>
    <dbReference type="NCBI Taxonomy" id="34317"/>
    <lineage>
        <taxon>Eukaryota</taxon>
        <taxon>Viridiplantae</taxon>
        <taxon>Streptophyta</taxon>
        <taxon>Embryophyta</taxon>
        <taxon>Tracheophyta</taxon>
        <taxon>Spermatophyta</taxon>
        <taxon>Magnoliopsida</taxon>
        <taxon>eudicotyledons</taxon>
        <taxon>Gunneridae</taxon>
        <taxon>Pentapetalae</taxon>
        <taxon>rosids</taxon>
        <taxon>malvids</taxon>
        <taxon>Myrtales</taxon>
        <taxon>Myrtaceae</taxon>
        <taxon>Myrtoideae</taxon>
        <taxon>Eucalypteae</taxon>
        <taxon>Eucalyptus</taxon>
    </lineage>
</organism>
<keyword evidence="3" id="KW-1185">Reference proteome</keyword>
<keyword evidence="1" id="KW-0611">Plant defense</keyword>
<evidence type="ECO:0000256" key="1">
    <source>
        <dbReference type="ARBA" id="ARBA00022821"/>
    </source>
</evidence>
<dbReference type="GO" id="GO:0006952">
    <property type="term" value="P:defense response"/>
    <property type="evidence" value="ECO:0007669"/>
    <property type="project" value="UniProtKB-KW"/>
</dbReference>
<dbReference type="PANTHER" id="PTHR36766:SF63">
    <property type="entry name" value="NB-ARC DOMAIN-CONTAINING PROTEIN"/>
    <property type="match status" value="1"/>
</dbReference>
<name>A0ABD3L1K9_EUCGL</name>
<gene>
    <name evidence="2" type="ORF">ACJRO7_014624</name>
</gene>
<dbReference type="InterPro" id="IPR032675">
    <property type="entry name" value="LRR_dom_sf"/>
</dbReference>
<dbReference type="SUPFAM" id="SSF52058">
    <property type="entry name" value="L domain-like"/>
    <property type="match status" value="1"/>
</dbReference>
<proteinExistence type="predicted"/>
<dbReference type="Gene3D" id="3.80.10.10">
    <property type="entry name" value="Ribonuclease Inhibitor"/>
    <property type="match status" value="2"/>
</dbReference>
<dbReference type="AlphaFoldDB" id="A0ABD3L1K9"/>
<evidence type="ECO:0000313" key="2">
    <source>
        <dbReference type="EMBL" id="KAL3745539.1"/>
    </source>
</evidence>
<reference evidence="2 3" key="1">
    <citation type="submission" date="2024-11" db="EMBL/GenBank/DDBJ databases">
        <title>Chromosome-level genome assembly of Eucalyptus globulus Labill. provides insights into its genome evolution.</title>
        <authorList>
            <person name="Li X."/>
        </authorList>
    </citation>
    <scope>NUCLEOTIDE SEQUENCE [LARGE SCALE GENOMIC DNA]</scope>
    <source>
        <strain evidence="2">CL2024</strain>
        <tissue evidence="2">Fresh tender leaves</tissue>
    </source>
</reference>
<dbReference type="Proteomes" id="UP001634007">
    <property type="component" value="Unassembled WGS sequence"/>
</dbReference>